<dbReference type="RefSeq" id="WP_307256061.1">
    <property type="nucleotide sequence ID" value="NZ_JAUSUC010000003.1"/>
</dbReference>
<proteinExistence type="predicted"/>
<dbReference type="EMBL" id="JAUSUC010000003">
    <property type="protein sequence ID" value="MDQ0214059.1"/>
    <property type="molecule type" value="Genomic_DNA"/>
</dbReference>
<dbReference type="AlphaFoldDB" id="A0AAJ1T165"/>
<comment type="caution">
    <text evidence="1">The sequence shown here is derived from an EMBL/GenBank/DDBJ whole genome shotgun (WGS) entry which is preliminary data.</text>
</comment>
<reference evidence="1" key="1">
    <citation type="submission" date="2023-07" db="EMBL/GenBank/DDBJ databases">
        <title>Genomic Encyclopedia of Type Strains, Phase IV (KMG-IV): sequencing the most valuable type-strain genomes for metagenomic binning, comparative biology and taxonomic classification.</title>
        <authorList>
            <person name="Goeker M."/>
        </authorList>
    </citation>
    <scope>NUCLEOTIDE SEQUENCE</scope>
    <source>
        <strain evidence="1">DSM 23947</strain>
    </source>
</reference>
<evidence type="ECO:0000313" key="2">
    <source>
        <dbReference type="Proteomes" id="UP001237207"/>
    </source>
</evidence>
<evidence type="ECO:0000313" key="1">
    <source>
        <dbReference type="EMBL" id="MDQ0214059.1"/>
    </source>
</evidence>
<organism evidence="1 2">
    <name type="scientific">Oikeobacillus pervagus</name>
    <dbReference type="NCBI Taxonomy" id="1325931"/>
    <lineage>
        <taxon>Bacteria</taxon>
        <taxon>Bacillati</taxon>
        <taxon>Bacillota</taxon>
        <taxon>Bacilli</taxon>
        <taxon>Bacillales</taxon>
        <taxon>Bacillaceae</taxon>
        <taxon>Oikeobacillus</taxon>
    </lineage>
</organism>
<keyword evidence="2" id="KW-1185">Reference proteome</keyword>
<accession>A0AAJ1T165</accession>
<dbReference type="Proteomes" id="UP001237207">
    <property type="component" value="Unassembled WGS sequence"/>
</dbReference>
<gene>
    <name evidence="1" type="ORF">J2S13_000454</name>
</gene>
<dbReference type="InterPro" id="IPR008978">
    <property type="entry name" value="HSP20-like_chaperone"/>
</dbReference>
<dbReference type="CDD" id="cd00298">
    <property type="entry name" value="ACD_sHsps_p23-like"/>
    <property type="match status" value="1"/>
</dbReference>
<sequence>MNHHQFCPNDWELWMKKMFLDPISTLLDETQFRLDLFETTNDIIVEVCTETFHIKEIWIKCEKDRLYIKMDPGSDQERARSVQFPFDLSNHLITAKYEQDWLEIFIDKNPSNESICNEIKIRRNPR</sequence>
<dbReference type="SUPFAM" id="SSF49764">
    <property type="entry name" value="HSP20-like chaperones"/>
    <property type="match status" value="1"/>
</dbReference>
<dbReference type="Gene3D" id="2.60.40.790">
    <property type="match status" value="1"/>
</dbReference>
<name>A0AAJ1T165_9BACI</name>
<protein>
    <submittedName>
        <fullName evidence="1">HSP20 family molecular chaperone IbpA</fullName>
    </submittedName>
</protein>